<dbReference type="InterPro" id="IPR036388">
    <property type="entry name" value="WH-like_DNA-bd_sf"/>
</dbReference>
<feature type="domain" description="HTH lysR-type" evidence="5">
    <location>
        <begin position="1"/>
        <end position="59"/>
    </location>
</feature>
<evidence type="ECO:0000259" key="5">
    <source>
        <dbReference type="PROSITE" id="PS50931"/>
    </source>
</evidence>
<dbReference type="SUPFAM" id="SSF53850">
    <property type="entry name" value="Periplasmic binding protein-like II"/>
    <property type="match status" value="1"/>
</dbReference>
<dbReference type="Pfam" id="PF03466">
    <property type="entry name" value="LysR_substrate"/>
    <property type="match status" value="1"/>
</dbReference>
<dbReference type="InterPro" id="IPR005119">
    <property type="entry name" value="LysR_subst-bd"/>
</dbReference>
<evidence type="ECO:0000256" key="2">
    <source>
        <dbReference type="ARBA" id="ARBA00023015"/>
    </source>
</evidence>
<dbReference type="InterPro" id="IPR000847">
    <property type="entry name" value="LysR_HTH_N"/>
</dbReference>
<dbReference type="Gene3D" id="3.40.190.290">
    <property type="match status" value="1"/>
</dbReference>
<name>A0A1X7APE3_9GAMM</name>
<sequence length="293" mass="32942">MYSLDHLRMLVETVETGSFSACARKIGKVQSAVSQGIASLEIDMNLELFDRTTRKPTLTPEGEYVLEFARTILRQVDDLQLATASMTIGEEMRVCLAVDRAFELPRLQQLYRDFSNKYPNTELEVLSVASPDIYDLVKSGRANVGLTFAKLDIDKDVELCGIGNMPFIAVCATDHPLAQKQKIFMHDVIPYRQLLLRGASGFELGHFPKMSTLAWYSNDIHRLYSMLISGCGWAYIPAYVAEGWISKGKIERMDVLFDHKPWSPPVEIVSPKASIGPVTAWVIEELKSLFDND</sequence>
<dbReference type="GO" id="GO:0000976">
    <property type="term" value="F:transcription cis-regulatory region binding"/>
    <property type="evidence" value="ECO:0007669"/>
    <property type="project" value="TreeGrafter"/>
</dbReference>
<dbReference type="CDD" id="cd05466">
    <property type="entry name" value="PBP2_LTTR_substrate"/>
    <property type="match status" value="1"/>
</dbReference>
<accession>A0A1X7APE3</accession>
<evidence type="ECO:0000313" key="6">
    <source>
        <dbReference type="EMBL" id="SMA50174.1"/>
    </source>
</evidence>
<keyword evidence="7" id="KW-1185">Reference proteome</keyword>
<dbReference type="Pfam" id="PF00126">
    <property type="entry name" value="HTH_1"/>
    <property type="match status" value="1"/>
</dbReference>
<organism evidence="6 7">
    <name type="scientific">Parendozoicomonas haliclonae</name>
    <dbReference type="NCBI Taxonomy" id="1960125"/>
    <lineage>
        <taxon>Bacteria</taxon>
        <taxon>Pseudomonadati</taxon>
        <taxon>Pseudomonadota</taxon>
        <taxon>Gammaproteobacteria</taxon>
        <taxon>Oceanospirillales</taxon>
        <taxon>Endozoicomonadaceae</taxon>
        <taxon>Parendozoicomonas</taxon>
    </lineage>
</organism>
<dbReference type="GO" id="GO:0003700">
    <property type="term" value="F:DNA-binding transcription factor activity"/>
    <property type="evidence" value="ECO:0007669"/>
    <property type="project" value="InterPro"/>
</dbReference>
<keyword evidence="2" id="KW-0805">Transcription regulation</keyword>
<dbReference type="PANTHER" id="PTHR30126">
    <property type="entry name" value="HTH-TYPE TRANSCRIPTIONAL REGULATOR"/>
    <property type="match status" value="1"/>
</dbReference>
<dbReference type="Proteomes" id="UP000196573">
    <property type="component" value="Unassembled WGS sequence"/>
</dbReference>
<dbReference type="PANTHER" id="PTHR30126:SF91">
    <property type="entry name" value="LYSR FAMILY TRANSCRIPTIONAL REGULATOR"/>
    <property type="match status" value="1"/>
</dbReference>
<comment type="similarity">
    <text evidence="1">Belongs to the LysR transcriptional regulatory family.</text>
</comment>
<keyword evidence="3" id="KW-0238">DNA-binding</keyword>
<dbReference type="AlphaFoldDB" id="A0A1X7APE3"/>
<reference evidence="6 7" key="1">
    <citation type="submission" date="2017-03" db="EMBL/GenBank/DDBJ databases">
        <authorList>
            <person name="Afonso C.L."/>
            <person name="Miller P.J."/>
            <person name="Scott M.A."/>
            <person name="Spackman E."/>
            <person name="Goraichik I."/>
            <person name="Dimitrov K.M."/>
            <person name="Suarez D.L."/>
            <person name="Swayne D.E."/>
        </authorList>
    </citation>
    <scope>NUCLEOTIDE SEQUENCE [LARGE SCALE GENOMIC DNA]</scope>
    <source>
        <strain evidence="6">SB41UT1</strain>
    </source>
</reference>
<proteinExistence type="inferred from homology"/>
<protein>
    <submittedName>
        <fullName evidence="6">HTH-type transcriptional regulator BenM</fullName>
    </submittedName>
</protein>
<dbReference type="RefSeq" id="WP_165767353.1">
    <property type="nucleotide sequence ID" value="NZ_CBCSCN010000013.1"/>
</dbReference>
<dbReference type="FunFam" id="1.10.10.10:FF:000001">
    <property type="entry name" value="LysR family transcriptional regulator"/>
    <property type="match status" value="1"/>
</dbReference>
<evidence type="ECO:0000256" key="4">
    <source>
        <dbReference type="ARBA" id="ARBA00023163"/>
    </source>
</evidence>
<dbReference type="EMBL" id="FWPT01000011">
    <property type="protein sequence ID" value="SMA50174.1"/>
    <property type="molecule type" value="Genomic_DNA"/>
</dbReference>
<evidence type="ECO:0000313" key="7">
    <source>
        <dbReference type="Proteomes" id="UP000196573"/>
    </source>
</evidence>
<dbReference type="Gene3D" id="1.10.10.10">
    <property type="entry name" value="Winged helix-like DNA-binding domain superfamily/Winged helix DNA-binding domain"/>
    <property type="match status" value="1"/>
</dbReference>
<evidence type="ECO:0000256" key="1">
    <source>
        <dbReference type="ARBA" id="ARBA00009437"/>
    </source>
</evidence>
<keyword evidence="4" id="KW-0804">Transcription</keyword>
<gene>
    <name evidence="6" type="primary">benM_2</name>
    <name evidence="6" type="ORF">EHSB41UT_03967</name>
</gene>
<dbReference type="InterPro" id="IPR036390">
    <property type="entry name" value="WH_DNA-bd_sf"/>
</dbReference>
<dbReference type="PROSITE" id="PS50931">
    <property type="entry name" value="HTH_LYSR"/>
    <property type="match status" value="1"/>
</dbReference>
<dbReference type="SUPFAM" id="SSF46785">
    <property type="entry name" value="Winged helix' DNA-binding domain"/>
    <property type="match status" value="1"/>
</dbReference>
<evidence type="ECO:0000256" key="3">
    <source>
        <dbReference type="ARBA" id="ARBA00023125"/>
    </source>
</evidence>